<dbReference type="EMBL" id="WTYM01000056">
    <property type="protein sequence ID" value="MXO60686.1"/>
    <property type="molecule type" value="Genomic_DNA"/>
</dbReference>
<dbReference type="RefSeq" id="WP_159797017.1">
    <property type="nucleotide sequence ID" value="NZ_WTYM01000056.1"/>
</dbReference>
<organism evidence="3 4">
    <name type="scientific">Croceibacterium salegens</name>
    <dbReference type="NCBI Taxonomy" id="1737568"/>
    <lineage>
        <taxon>Bacteria</taxon>
        <taxon>Pseudomonadati</taxon>
        <taxon>Pseudomonadota</taxon>
        <taxon>Alphaproteobacteria</taxon>
        <taxon>Sphingomonadales</taxon>
        <taxon>Erythrobacteraceae</taxon>
        <taxon>Croceibacterium</taxon>
    </lineage>
</organism>
<gene>
    <name evidence="3" type="ORF">GRI89_14170</name>
</gene>
<name>A0A6I4T0E2_9SPHN</name>
<feature type="domain" description="Sulfatase N-terminal" evidence="2">
    <location>
        <begin position="41"/>
        <end position="454"/>
    </location>
</feature>
<dbReference type="AlphaFoldDB" id="A0A6I4T0E2"/>
<dbReference type="GO" id="GO:0016787">
    <property type="term" value="F:hydrolase activity"/>
    <property type="evidence" value="ECO:0007669"/>
    <property type="project" value="UniProtKB-KW"/>
</dbReference>
<proteinExistence type="inferred from homology"/>
<dbReference type="CDD" id="cd16025">
    <property type="entry name" value="PAS_like"/>
    <property type="match status" value="1"/>
</dbReference>
<sequence>MTNTILPYPQTDTHFSGTIGRTYTDSEPVVAEVPKAPEGAPNVLLILLDDVGFGHTSTFGGPVNTPTLEKLSKEGIRYNRFHTTALCSPTRAAILSGRNHHSVHTGIIMELSTGFPGYDGRWPENAVCVAETMRRNNYNTAAFGKWHNTPDFETSPAGPFDRWPTGHGFEYFWGFQGGETNQWDPPLFENTSPTQRPEGSENWHLSEAMADQAIGWISQQKASAPDKPFFCYWAPGAAHAPHHVGKEWSDKYKGKFDQGWDKVREETLERQIKLGVVPKGTKLTPRPESMPAWDECSADEKKLYARMQEVFAGFLEHVDAQIGRVVEALETMNLRDDTLIIYVVGDNGPSAEGSLTGTVNNMKSQHGYPDSVEEMLKMIDEIGTGKHENHYPVPWCWAGSSPFQWCKQVASHFGGTRNPVVMSWPARIKDTGSLRNQFHHAIDIVPTILEAAGIAEPVSVNGIPQKPIEGVSMAYTWDDAKAASARKTQYFEMLGNRALYHDGWVAGARHGKLPWQTAGSNPDFDADVWELYNIEDDFSQAVDLAEKEPQRLRQLQDLFWAEAAKYNVLPLDDRFVERADVNLKPNYLRGKTQFVYLPVTTRIPEPSSPPTKNVNHTIAVECEVPEGGGEGVLVCCGGEAGGYSLFMKDGKLFWEHNWFDTERYRVESKNKIPAGHCVLSVHVECDKEGEFATGGTASLRVGEDVVGEGKFDKQVGARFTVGESFDVGCDLITPVSELYESPAAFNGKIARVMVDVSDTSVDDLAHQVRIAMATQ</sequence>
<dbReference type="GO" id="GO:0016740">
    <property type="term" value="F:transferase activity"/>
    <property type="evidence" value="ECO:0007669"/>
    <property type="project" value="UniProtKB-KW"/>
</dbReference>
<evidence type="ECO:0000256" key="1">
    <source>
        <dbReference type="ARBA" id="ARBA00008779"/>
    </source>
</evidence>
<keyword evidence="3" id="KW-0808">Transferase</keyword>
<dbReference type="InterPro" id="IPR050738">
    <property type="entry name" value="Sulfatase"/>
</dbReference>
<dbReference type="InterPro" id="IPR000917">
    <property type="entry name" value="Sulfatase_N"/>
</dbReference>
<dbReference type="PANTHER" id="PTHR42693:SF43">
    <property type="entry name" value="BLL2667 PROTEIN"/>
    <property type="match status" value="1"/>
</dbReference>
<comment type="similarity">
    <text evidence="1">Belongs to the sulfatase family.</text>
</comment>
<dbReference type="Gene3D" id="3.30.1120.10">
    <property type="match status" value="1"/>
</dbReference>
<protein>
    <submittedName>
        <fullName evidence="3">Sulfatase-like hydrolase/transferase</fullName>
    </submittedName>
</protein>
<accession>A0A6I4T0E2</accession>
<comment type="caution">
    <text evidence="3">The sequence shown here is derived from an EMBL/GenBank/DDBJ whole genome shotgun (WGS) entry which is preliminary data.</text>
</comment>
<dbReference type="Gene3D" id="3.40.720.10">
    <property type="entry name" value="Alkaline Phosphatase, subunit A"/>
    <property type="match status" value="1"/>
</dbReference>
<reference evidence="3 4" key="1">
    <citation type="submission" date="2019-12" db="EMBL/GenBank/DDBJ databases">
        <title>Genomic-based taxomic classification of the family Erythrobacteraceae.</title>
        <authorList>
            <person name="Xu L."/>
        </authorList>
    </citation>
    <scope>NUCLEOTIDE SEQUENCE [LARGE SCALE GENOMIC DNA]</scope>
    <source>
        <strain evidence="3 4">MCCC 1K01500</strain>
    </source>
</reference>
<dbReference type="PANTHER" id="PTHR42693">
    <property type="entry name" value="ARYLSULFATASE FAMILY MEMBER"/>
    <property type="match status" value="1"/>
</dbReference>
<dbReference type="SUPFAM" id="SSF53649">
    <property type="entry name" value="Alkaline phosphatase-like"/>
    <property type="match status" value="1"/>
</dbReference>
<keyword evidence="3" id="KW-0378">Hydrolase</keyword>
<keyword evidence="4" id="KW-1185">Reference proteome</keyword>
<dbReference type="Pfam" id="PF00884">
    <property type="entry name" value="Sulfatase"/>
    <property type="match status" value="1"/>
</dbReference>
<evidence type="ECO:0000313" key="4">
    <source>
        <dbReference type="Proteomes" id="UP000433652"/>
    </source>
</evidence>
<evidence type="ECO:0000259" key="2">
    <source>
        <dbReference type="Pfam" id="PF00884"/>
    </source>
</evidence>
<dbReference type="OrthoDB" id="9795675at2"/>
<dbReference type="Proteomes" id="UP000433652">
    <property type="component" value="Unassembled WGS sequence"/>
</dbReference>
<dbReference type="InterPro" id="IPR017850">
    <property type="entry name" value="Alkaline_phosphatase_core_sf"/>
</dbReference>
<evidence type="ECO:0000313" key="3">
    <source>
        <dbReference type="EMBL" id="MXO60686.1"/>
    </source>
</evidence>